<feature type="chain" id="PRO_5004201807" description="Transmembrane protein" evidence="1">
    <location>
        <begin position="20"/>
        <end position="168"/>
    </location>
</feature>
<dbReference type="EMBL" id="GG662711">
    <property type="protein sequence ID" value="EAR94778.1"/>
    <property type="molecule type" value="Genomic_DNA"/>
</dbReference>
<protein>
    <recommendedName>
        <fullName evidence="4">Transmembrane protein</fullName>
    </recommendedName>
</protein>
<keyword evidence="1" id="KW-0732">Signal</keyword>
<name>Q23E09_TETTS</name>
<organism evidence="2 3">
    <name type="scientific">Tetrahymena thermophila (strain SB210)</name>
    <dbReference type="NCBI Taxonomy" id="312017"/>
    <lineage>
        <taxon>Eukaryota</taxon>
        <taxon>Sar</taxon>
        <taxon>Alveolata</taxon>
        <taxon>Ciliophora</taxon>
        <taxon>Intramacronucleata</taxon>
        <taxon>Oligohymenophorea</taxon>
        <taxon>Hymenostomatida</taxon>
        <taxon>Tetrahymenina</taxon>
        <taxon>Tetrahymenidae</taxon>
        <taxon>Tetrahymena</taxon>
    </lineage>
</organism>
<dbReference type="InParanoid" id="Q23E09"/>
<feature type="signal peptide" evidence="1">
    <location>
        <begin position="1"/>
        <end position="19"/>
    </location>
</feature>
<accession>Q23E09</accession>
<dbReference type="RefSeq" id="XP_001015023.1">
    <property type="nucleotide sequence ID" value="XM_001015023.1"/>
</dbReference>
<gene>
    <name evidence="2" type="ORF">TTHERM_00675510</name>
</gene>
<dbReference type="KEGG" id="tet:TTHERM_00675510"/>
<evidence type="ECO:0000313" key="3">
    <source>
        <dbReference type="Proteomes" id="UP000009168"/>
    </source>
</evidence>
<dbReference type="GeneID" id="7825941"/>
<keyword evidence="3" id="KW-1185">Reference proteome</keyword>
<sequence length="168" mass="18714">MKSQLLVAFAIQLLLLVNADDNCNFTIDQLNNQVLKTKISSSCNNCFTSDVKLTIQSNTQQIISLKLTAIDASDPVQQTTLKPAEKSLTINPFFLIQYQSGGTYEAFNFMTTCQTKQINGNLVYNLVFNAKVNDNYQFFELNNGYTTNSLILQSLSYVALVLGVALLF</sequence>
<reference evidence="3" key="1">
    <citation type="journal article" date="2006" name="PLoS Biol.">
        <title>Macronuclear genome sequence of the ciliate Tetrahymena thermophila, a model eukaryote.</title>
        <authorList>
            <person name="Eisen J.A."/>
            <person name="Coyne R.S."/>
            <person name="Wu M."/>
            <person name="Wu D."/>
            <person name="Thiagarajan M."/>
            <person name="Wortman J.R."/>
            <person name="Badger J.H."/>
            <person name="Ren Q."/>
            <person name="Amedeo P."/>
            <person name="Jones K.M."/>
            <person name="Tallon L.J."/>
            <person name="Delcher A.L."/>
            <person name="Salzberg S.L."/>
            <person name="Silva J.C."/>
            <person name="Haas B.J."/>
            <person name="Majoros W.H."/>
            <person name="Farzad M."/>
            <person name="Carlton J.M."/>
            <person name="Smith R.K. Jr."/>
            <person name="Garg J."/>
            <person name="Pearlman R.E."/>
            <person name="Karrer K.M."/>
            <person name="Sun L."/>
            <person name="Manning G."/>
            <person name="Elde N.C."/>
            <person name="Turkewitz A.P."/>
            <person name="Asai D.J."/>
            <person name="Wilkes D.E."/>
            <person name="Wang Y."/>
            <person name="Cai H."/>
            <person name="Collins K."/>
            <person name="Stewart B.A."/>
            <person name="Lee S.R."/>
            <person name="Wilamowska K."/>
            <person name="Weinberg Z."/>
            <person name="Ruzzo W.L."/>
            <person name="Wloga D."/>
            <person name="Gaertig J."/>
            <person name="Frankel J."/>
            <person name="Tsao C.-C."/>
            <person name="Gorovsky M.A."/>
            <person name="Keeling P.J."/>
            <person name="Waller R.F."/>
            <person name="Patron N.J."/>
            <person name="Cherry J.M."/>
            <person name="Stover N.A."/>
            <person name="Krieger C.J."/>
            <person name="del Toro C."/>
            <person name="Ryder H.F."/>
            <person name="Williamson S.C."/>
            <person name="Barbeau R.A."/>
            <person name="Hamilton E.P."/>
            <person name="Orias E."/>
        </authorList>
    </citation>
    <scope>NUCLEOTIDE SEQUENCE [LARGE SCALE GENOMIC DNA]</scope>
    <source>
        <strain evidence="3">SB210</strain>
    </source>
</reference>
<dbReference type="AlphaFoldDB" id="Q23E09"/>
<evidence type="ECO:0000313" key="2">
    <source>
        <dbReference type="EMBL" id="EAR94778.1"/>
    </source>
</evidence>
<dbReference type="HOGENOM" id="CLU_1573805_0_0_1"/>
<evidence type="ECO:0000256" key="1">
    <source>
        <dbReference type="SAM" id="SignalP"/>
    </source>
</evidence>
<proteinExistence type="predicted"/>
<dbReference type="Proteomes" id="UP000009168">
    <property type="component" value="Unassembled WGS sequence"/>
</dbReference>
<evidence type="ECO:0008006" key="4">
    <source>
        <dbReference type="Google" id="ProtNLM"/>
    </source>
</evidence>